<proteinExistence type="predicted"/>
<evidence type="ECO:0000313" key="2">
    <source>
        <dbReference type="EMBL" id="KAJ6650172.1"/>
    </source>
</evidence>
<organism evidence="2 3">
    <name type="scientific">Pseudolycoriella hygida</name>
    <dbReference type="NCBI Taxonomy" id="35572"/>
    <lineage>
        <taxon>Eukaryota</taxon>
        <taxon>Metazoa</taxon>
        <taxon>Ecdysozoa</taxon>
        <taxon>Arthropoda</taxon>
        <taxon>Hexapoda</taxon>
        <taxon>Insecta</taxon>
        <taxon>Pterygota</taxon>
        <taxon>Neoptera</taxon>
        <taxon>Endopterygota</taxon>
        <taxon>Diptera</taxon>
        <taxon>Nematocera</taxon>
        <taxon>Sciaroidea</taxon>
        <taxon>Sciaridae</taxon>
        <taxon>Pseudolycoriella</taxon>
    </lineage>
</organism>
<sequence length="256" mass="29169">TTNDTAECKQQEGYSGNPHLTSSRVVNITMLLFSVLIIQYYASFIVGSLLTEAPKNIKTVEQLLHIPFKFGVDAVPYVIDNFHVAKDEATVKLYQKVMKNPEEVIMPLRTGIRLIKQGGFVFNTDGSYAYIILRNSLTDSEKCELQEILYIPKFPTGPAVPNKSPLRELIRIKKSAFDFHLHNHDCSSRWYVNFIRHSFSNHCNSSKNIKTHVSIALLATLRFTAMSYNWSISFLVEEVTSFHEDFNLPSFHLSSS</sequence>
<keyword evidence="3" id="KW-1185">Reference proteome</keyword>
<dbReference type="AlphaFoldDB" id="A0A9Q0NHI5"/>
<evidence type="ECO:0000256" key="1">
    <source>
        <dbReference type="SAM" id="Phobius"/>
    </source>
</evidence>
<keyword evidence="1" id="KW-1133">Transmembrane helix</keyword>
<gene>
    <name evidence="2" type="ORF">Bhyg_05417</name>
</gene>
<name>A0A9Q0NHI5_9DIPT</name>
<dbReference type="EMBL" id="WJQU01000001">
    <property type="protein sequence ID" value="KAJ6650172.1"/>
    <property type="molecule type" value="Genomic_DNA"/>
</dbReference>
<feature type="non-terminal residue" evidence="2">
    <location>
        <position position="1"/>
    </location>
</feature>
<keyword evidence="1" id="KW-0812">Transmembrane</keyword>
<reference evidence="2" key="1">
    <citation type="submission" date="2022-07" db="EMBL/GenBank/DDBJ databases">
        <authorList>
            <person name="Trinca V."/>
            <person name="Uliana J.V.C."/>
            <person name="Torres T.T."/>
            <person name="Ward R.J."/>
            <person name="Monesi N."/>
        </authorList>
    </citation>
    <scope>NUCLEOTIDE SEQUENCE</scope>
    <source>
        <strain evidence="2">HSMRA1968</strain>
        <tissue evidence="2">Whole embryos</tissue>
    </source>
</reference>
<dbReference type="OrthoDB" id="413361at2759"/>
<keyword evidence="1" id="KW-0472">Membrane</keyword>
<feature type="transmembrane region" description="Helical" evidence="1">
    <location>
        <begin position="28"/>
        <end position="50"/>
    </location>
</feature>
<evidence type="ECO:0000313" key="3">
    <source>
        <dbReference type="Proteomes" id="UP001151699"/>
    </source>
</evidence>
<dbReference type="Proteomes" id="UP001151699">
    <property type="component" value="Chromosome A"/>
</dbReference>
<dbReference type="SUPFAM" id="SSF53850">
    <property type="entry name" value="Periplasmic binding protein-like II"/>
    <property type="match status" value="1"/>
</dbReference>
<comment type="caution">
    <text evidence="2">The sequence shown here is derived from an EMBL/GenBank/DDBJ whole genome shotgun (WGS) entry which is preliminary data.</text>
</comment>
<protein>
    <submittedName>
        <fullName evidence="2">Uncharacterized protein</fullName>
    </submittedName>
</protein>
<accession>A0A9Q0NHI5</accession>